<organism evidence="3 4">
    <name type="scientific">Streptomyces thioluteus</name>
    <dbReference type="NCBI Taxonomy" id="66431"/>
    <lineage>
        <taxon>Bacteria</taxon>
        <taxon>Bacillati</taxon>
        <taxon>Actinomycetota</taxon>
        <taxon>Actinomycetes</taxon>
        <taxon>Kitasatosporales</taxon>
        <taxon>Streptomycetaceae</taxon>
        <taxon>Streptomyces</taxon>
    </lineage>
</organism>
<feature type="domain" description="PLL-like beta propeller" evidence="2">
    <location>
        <begin position="23"/>
        <end position="74"/>
    </location>
</feature>
<dbReference type="Proteomes" id="UP001501102">
    <property type="component" value="Unassembled WGS sequence"/>
</dbReference>
<keyword evidence="1" id="KW-0732">Signal</keyword>
<dbReference type="InterPro" id="IPR058502">
    <property type="entry name" value="PLL-like_beta-prop"/>
</dbReference>
<keyword evidence="4" id="KW-1185">Reference proteome</keyword>
<sequence>MTSTAIAALLVTAPGATTAAPRNSLSSLGSSIAAARNADGRLELFVVDGGGGVFHRRQINPGGGWSGWEKLDGVLRP</sequence>
<evidence type="ECO:0000256" key="1">
    <source>
        <dbReference type="SAM" id="SignalP"/>
    </source>
</evidence>
<reference evidence="4" key="1">
    <citation type="journal article" date="2019" name="Int. J. Syst. Evol. Microbiol.">
        <title>The Global Catalogue of Microorganisms (GCM) 10K type strain sequencing project: providing services to taxonomists for standard genome sequencing and annotation.</title>
        <authorList>
            <consortium name="The Broad Institute Genomics Platform"/>
            <consortium name="The Broad Institute Genome Sequencing Center for Infectious Disease"/>
            <person name="Wu L."/>
            <person name="Ma J."/>
        </authorList>
    </citation>
    <scope>NUCLEOTIDE SEQUENCE [LARGE SCALE GENOMIC DNA]</scope>
    <source>
        <strain evidence="4">JCM 4087</strain>
    </source>
</reference>
<feature type="chain" id="PRO_5045116741" description="PLL-like beta propeller domain-containing protein" evidence="1">
    <location>
        <begin position="20"/>
        <end position="77"/>
    </location>
</feature>
<dbReference type="Pfam" id="PF26607">
    <property type="entry name" value="DUF8189"/>
    <property type="match status" value="1"/>
</dbReference>
<dbReference type="RefSeq" id="WP_344960515.1">
    <property type="nucleotide sequence ID" value="NZ_BAAAXZ010000014.1"/>
</dbReference>
<comment type="caution">
    <text evidence="3">The sequence shown here is derived from an EMBL/GenBank/DDBJ whole genome shotgun (WGS) entry which is preliminary data.</text>
</comment>
<accession>A0ABP6IVA7</accession>
<evidence type="ECO:0000313" key="4">
    <source>
        <dbReference type="Proteomes" id="UP001501102"/>
    </source>
</evidence>
<dbReference type="SUPFAM" id="SSF89372">
    <property type="entry name" value="Fucose-specific lectin"/>
    <property type="match status" value="1"/>
</dbReference>
<name>A0ABP6IVA7_STRTU</name>
<proteinExistence type="predicted"/>
<feature type="signal peptide" evidence="1">
    <location>
        <begin position="1"/>
        <end position="19"/>
    </location>
</feature>
<gene>
    <name evidence="3" type="ORF">GCM10020221_03450</name>
</gene>
<dbReference type="EMBL" id="BAAAXZ010000014">
    <property type="protein sequence ID" value="GAA2910903.1"/>
    <property type="molecule type" value="Genomic_DNA"/>
</dbReference>
<dbReference type="Gene3D" id="2.120.10.70">
    <property type="entry name" value="Fucose-specific lectin"/>
    <property type="match status" value="1"/>
</dbReference>
<evidence type="ECO:0000313" key="3">
    <source>
        <dbReference type="EMBL" id="GAA2910903.1"/>
    </source>
</evidence>
<evidence type="ECO:0000259" key="2">
    <source>
        <dbReference type="Pfam" id="PF26607"/>
    </source>
</evidence>
<protein>
    <recommendedName>
        <fullName evidence="2">PLL-like beta propeller domain-containing protein</fullName>
    </recommendedName>
</protein>